<dbReference type="AlphaFoldDB" id="A7F1B0"/>
<keyword evidence="2" id="KW-1185">Reference proteome</keyword>
<dbReference type="InParanoid" id="A7F1B0"/>
<gene>
    <name evidence="1" type="ORF">SS1G_11380</name>
</gene>
<dbReference type="Proteomes" id="UP000001312">
    <property type="component" value="Unassembled WGS sequence"/>
</dbReference>
<sequence length="71" mass="8404">MLSHVKLHFTNTYPYLMRPSLLRCAEVQRKYEKTCAMANAIKQSKHLHSLMKFYSKLAPDECKWELVDSKD</sequence>
<dbReference type="GeneID" id="5483806"/>
<evidence type="ECO:0000313" key="2">
    <source>
        <dbReference type="Proteomes" id="UP000001312"/>
    </source>
</evidence>
<dbReference type="RefSeq" id="XP_001587388.1">
    <property type="nucleotide sequence ID" value="XM_001587338.1"/>
</dbReference>
<reference evidence="2" key="1">
    <citation type="journal article" date="2011" name="PLoS Genet.">
        <title>Genomic analysis of the necrotrophic fungal pathogens Sclerotinia sclerotiorum and Botrytis cinerea.</title>
        <authorList>
            <person name="Amselem J."/>
            <person name="Cuomo C.A."/>
            <person name="van Kan J.A."/>
            <person name="Viaud M."/>
            <person name="Benito E.P."/>
            <person name="Couloux A."/>
            <person name="Coutinho P.M."/>
            <person name="de Vries R.P."/>
            <person name="Dyer P.S."/>
            <person name="Fillinger S."/>
            <person name="Fournier E."/>
            <person name="Gout L."/>
            <person name="Hahn M."/>
            <person name="Kohn L."/>
            <person name="Lapalu N."/>
            <person name="Plummer K.M."/>
            <person name="Pradier J.M."/>
            <person name="Quevillon E."/>
            <person name="Sharon A."/>
            <person name="Simon A."/>
            <person name="ten Have A."/>
            <person name="Tudzynski B."/>
            <person name="Tudzynski P."/>
            <person name="Wincker P."/>
            <person name="Andrew M."/>
            <person name="Anthouard V."/>
            <person name="Beever R.E."/>
            <person name="Beffa R."/>
            <person name="Benoit I."/>
            <person name="Bouzid O."/>
            <person name="Brault B."/>
            <person name="Chen Z."/>
            <person name="Choquer M."/>
            <person name="Collemare J."/>
            <person name="Cotton P."/>
            <person name="Danchin E.G."/>
            <person name="Da Silva C."/>
            <person name="Gautier A."/>
            <person name="Giraud C."/>
            <person name="Giraud T."/>
            <person name="Gonzalez C."/>
            <person name="Grossetete S."/>
            <person name="Guldener U."/>
            <person name="Henrissat B."/>
            <person name="Howlett B.J."/>
            <person name="Kodira C."/>
            <person name="Kretschmer M."/>
            <person name="Lappartient A."/>
            <person name="Leroch M."/>
            <person name="Levis C."/>
            <person name="Mauceli E."/>
            <person name="Neuveglise C."/>
            <person name="Oeser B."/>
            <person name="Pearson M."/>
            <person name="Poulain J."/>
            <person name="Poussereau N."/>
            <person name="Quesneville H."/>
            <person name="Rascle C."/>
            <person name="Schumacher J."/>
            <person name="Segurens B."/>
            <person name="Sexton A."/>
            <person name="Silva E."/>
            <person name="Sirven C."/>
            <person name="Soanes D.M."/>
            <person name="Talbot N.J."/>
            <person name="Templeton M."/>
            <person name="Yandava C."/>
            <person name="Yarden O."/>
            <person name="Zeng Q."/>
            <person name="Rollins J.A."/>
            <person name="Lebrun M.H."/>
            <person name="Dickman M."/>
        </authorList>
    </citation>
    <scope>NUCLEOTIDE SEQUENCE [LARGE SCALE GENOMIC DNA]</scope>
    <source>
        <strain evidence="2">ATCC 18683 / 1980 / Ss-1</strain>
    </source>
</reference>
<organism evidence="1 2">
    <name type="scientific">Sclerotinia sclerotiorum (strain ATCC 18683 / 1980 / Ss-1)</name>
    <name type="common">White mold</name>
    <name type="synonym">Whetzelinia sclerotiorum</name>
    <dbReference type="NCBI Taxonomy" id="665079"/>
    <lineage>
        <taxon>Eukaryota</taxon>
        <taxon>Fungi</taxon>
        <taxon>Dikarya</taxon>
        <taxon>Ascomycota</taxon>
        <taxon>Pezizomycotina</taxon>
        <taxon>Leotiomycetes</taxon>
        <taxon>Helotiales</taxon>
        <taxon>Sclerotiniaceae</taxon>
        <taxon>Sclerotinia</taxon>
    </lineage>
</organism>
<accession>A7F1B0</accession>
<dbReference type="KEGG" id="ssl:SS1G_11380"/>
<name>A7F1B0_SCLS1</name>
<protein>
    <submittedName>
        <fullName evidence="1">Uncharacterized protein</fullName>
    </submittedName>
</protein>
<evidence type="ECO:0000313" key="1">
    <source>
        <dbReference type="EMBL" id="EDN95502.1"/>
    </source>
</evidence>
<proteinExistence type="predicted"/>
<dbReference type="EMBL" id="CH476638">
    <property type="protein sequence ID" value="EDN95502.1"/>
    <property type="molecule type" value="Genomic_DNA"/>
</dbReference>